<dbReference type="CDD" id="cd00808">
    <property type="entry name" value="GluRS_core"/>
    <property type="match status" value="1"/>
</dbReference>
<dbReference type="InterPro" id="IPR000924">
    <property type="entry name" value="Glu/Gln-tRNA-synth"/>
</dbReference>
<name>A0AAU7UCS2_9DEIO</name>
<feature type="region of interest" description="Disordered" evidence="9">
    <location>
        <begin position="116"/>
        <end position="146"/>
    </location>
</feature>
<dbReference type="InterPro" id="IPR020751">
    <property type="entry name" value="aa-tRNA-synth_I_codon-bd_sub2"/>
</dbReference>
<dbReference type="EMBL" id="CP158299">
    <property type="protein sequence ID" value="XBV85844.1"/>
    <property type="molecule type" value="Genomic_DNA"/>
</dbReference>
<protein>
    <recommendedName>
        <fullName evidence="8">Glutamate--tRNA ligase</fullName>
        <ecNumber evidence="8">6.1.1.17</ecNumber>
    </recommendedName>
    <alternativeName>
        <fullName evidence="8">Glutamyl-tRNA synthetase</fullName>
        <shortName evidence="8">GluRS</shortName>
    </alternativeName>
</protein>
<keyword evidence="3 8" id="KW-0436">Ligase</keyword>
<evidence type="ECO:0000256" key="7">
    <source>
        <dbReference type="ARBA" id="ARBA00023146"/>
    </source>
</evidence>
<proteinExistence type="inferred from homology"/>
<dbReference type="AlphaFoldDB" id="A0AAU7UCS2"/>
<feature type="domain" description="Glutamyl/glutaminyl-tRNA synthetase class Ib catalytic" evidence="10">
    <location>
        <begin position="5"/>
        <end position="328"/>
    </location>
</feature>
<keyword evidence="2 8" id="KW-0963">Cytoplasm</keyword>
<keyword evidence="7 8" id="KW-0030">Aminoacyl-tRNA synthetase</keyword>
<feature type="binding site" evidence="8">
    <location>
        <position position="256"/>
    </location>
    <ligand>
        <name>ATP</name>
        <dbReference type="ChEBI" id="CHEBI:30616"/>
    </ligand>
</feature>
<evidence type="ECO:0000259" key="10">
    <source>
        <dbReference type="Pfam" id="PF00749"/>
    </source>
</evidence>
<feature type="domain" description="Aminoacyl-tRNA synthetase class I anticodon-binding" evidence="11">
    <location>
        <begin position="346"/>
        <end position="483"/>
    </location>
</feature>
<comment type="similarity">
    <text evidence="1 8">Belongs to the class-I aminoacyl-tRNA synthetase family. Glutamate--tRNA ligase type 1 subfamily.</text>
</comment>
<evidence type="ECO:0000259" key="11">
    <source>
        <dbReference type="Pfam" id="PF19269"/>
    </source>
</evidence>
<comment type="catalytic activity">
    <reaction evidence="8">
        <text>tRNA(Glu) + L-glutamate + ATP = L-glutamyl-tRNA(Glu) + AMP + diphosphate</text>
        <dbReference type="Rhea" id="RHEA:23540"/>
        <dbReference type="Rhea" id="RHEA-COMP:9663"/>
        <dbReference type="Rhea" id="RHEA-COMP:9680"/>
        <dbReference type="ChEBI" id="CHEBI:29985"/>
        <dbReference type="ChEBI" id="CHEBI:30616"/>
        <dbReference type="ChEBI" id="CHEBI:33019"/>
        <dbReference type="ChEBI" id="CHEBI:78442"/>
        <dbReference type="ChEBI" id="CHEBI:78520"/>
        <dbReference type="ChEBI" id="CHEBI:456215"/>
        <dbReference type="EC" id="6.1.1.17"/>
    </reaction>
</comment>
<dbReference type="GO" id="GO:0004818">
    <property type="term" value="F:glutamate-tRNA ligase activity"/>
    <property type="evidence" value="ECO:0007669"/>
    <property type="project" value="UniProtKB-UniRule"/>
</dbReference>
<dbReference type="Gene3D" id="1.10.10.350">
    <property type="match status" value="1"/>
</dbReference>
<comment type="caution">
    <text evidence="8">Lacks conserved residue(s) required for the propagation of feature annotation.</text>
</comment>
<evidence type="ECO:0000256" key="6">
    <source>
        <dbReference type="ARBA" id="ARBA00022917"/>
    </source>
</evidence>
<feature type="short sequence motif" description="'HIGH' region" evidence="8">
    <location>
        <begin position="11"/>
        <end position="21"/>
    </location>
</feature>
<dbReference type="InterPro" id="IPR033910">
    <property type="entry name" value="GluRS_core"/>
</dbReference>
<evidence type="ECO:0000256" key="2">
    <source>
        <dbReference type="ARBA" id="ARBA00022490"/>
    </source>
</evidence>
<accession>A0AAU7UCS2</accession>
<dbReference type="InterPro" id="IPR020058">
    <property type="entry name" value="Glu/Gln-tRNA-synth_Ib_cat-dom"/>
</dbReference>
<evidence type="ECO:0000256" key="1">
    <source>
        <dbReference type="ARBA" id="ARBA00007894"/>
    </source>
</evidence>
<dbReference type="NCBIfam" id="TIGR00464">
    <property type="entry name" value="gltX_bact"/>
    <property type="match status" value="1"/>
</dbReference>
<dbReference type="GO" id="GO:0005524">
    <property type="term" value="F:ATP binding"/>
    <property type="evidence" value="ECO:0007669"/>
    <property type="project" value="UniProtKB-UniRule"/>
</dbReference>
<comment type="subunit">
    <text evidence="8">Monomer.</text>
</comment>
<dbReference type="PROSITE" id="PS00178">
    <property type="entry name" value="AA_TRNA_LIGASE_I"/>
    <property type="match status" value="1"/>
</dbReference>
<evidence type="ECO:0000256" key="8">
    <source>
        <dbReference type="HAMAP-Rule" id="MF_00022"/>
    </source>
</evidence>
<dbReference type="PANTHER" id="PTHR43311">
    <property type="entry name" value="GLUTAMATE--TRNA LIGASE"/>
    <property type="match status" value="1"/>
</dbReference>
<feature type="region of interest" description="Disordered" evidence="9">
    <location>
        <begin position="71"/>
        <end position="90"/>
    </location>
</feature>
<dbReference type="KEGG" id="dsc:ABOD76_05945"/>
<dbReference type="HAMAP" id="MF_00022">
    <property type="entry name" value="Glu_tRNA_synth_type1"/>
    <property type="match status" value="1"/>
</dbReference>
<dbReference type="InterPro" id="IPR020752">
    <property type="entry name" value="Glu-tRNA-synth_I_codon-bd_sub1"/>
</dbReference>
<dbReference type="InterPro" id="IPR014729">
    <property type="entry name" value="Rossmann-like_a/b/a_fold"/>
</dbReference>
<sequence>MTAPVTTRIAPSPTGDPHVGTAYQALFNYVYARQHAGKFIVRIEDTDRTRYSAASEDKILNMLDWIGLTPDASPRHEDDRGPYTQSQRAGLHQQLAQQLLDEGKAYRAFDTSEELEARRKAAEASGESYRGYDRRDRELSREESDRRAAAGEPFVIRLKVPLTGETVVRDRLRGDVVFQNSELDDKVLLKADGFPTYHLAAMADDHLMGVTHVIRAEEWLTSTPIHIQILQAFGWEQPEWIHTPWLLGTGGKKLSKRRGDASAASYIEMGVIREALLNYLGMMGWTMPPDPETGEPREIFSVQDMIEHFSWDRVSLGGSVFDLEKLKWLNGKYLREVLTPEQVRERLYSYLSERGFTAPNDDYFAQVVVMLTPRIELLGEFLAKTPYFWSEDYPVTDKAATLIAEGQDLLRAARERLAGLPDFRHDTTDVALRALAQELGVKPGKLMQPLRAAVAGTSESPGLFELLEALGQARVLDRLDRALQPAG</sequence>
<keyword evidence="6 8" id="KW-0648">Protein biosynthesis</keyword>
<dbReference type="GO" id="GO:0008270">
    <property type="term" value="F:zinc ion binding"/>
    <property type="evidence" value="ECO:0007669"/>
    <property type="project" value="InterPro"/>
</dbReference>
<dbReference type="PANTHER" id="PTHR43311:SF2">
    <property type="entry name" value="GLUTAMATE--TRNA LIGASE, MITOCHONDRIAL-RELATED"/>
    <property type="match status" value="1"/>
</dbReference>
<dbReference type="InterPro" id="IPR004527">
    <property type="entry name" value="Glu-tRNA-ligase_bac/mito"/>
</dbReference>
<dbReference type="Pfam" id="PF00749">
    <property type="entry name" value="tRNA-synt_1c"/>
    <property type="match status" value="1"/>
</dbReference>
<organism evidence="12">
    <name type="scientific">Deinococcus sonorensis KR-87</name>
    <dbReference type="NCBI Taxonomy" id="694439"/>
    <lineage>
        <taxon>Bacteria</taxon>
        <taxon>Thermotogati</taxon>
        <taxon>Deinococcota</taxon>
        <taxon>Deinococci</taxon>
        <taxon>Deinococcales</taxon>
        <taxon>Deinococcaceae</taxon>
        <taxon>Deinococcus</taxon>
    </lineage>
</organism>
<keyword evidence="5 8" id="KW-0067">ATP-binding</keyword>
<evidence type="ECO:0000256" key="3">
    <source>
        <dbReference type="ARBA" id="ARBA00022598"/>
    </source>
</evidence>
<dbReference type="InterPro" id="IPR049940">
    <property type="entry name" value="GluQ/Sye"/>
</dbReference>
<evidence type="ECO:0000256" key="5">
    <source>
        <dbReference type="ARBA" id="ARBA00022840"/>
    </source>
</evidence>
<evidence type="ECO:0000313" key="12">
    <source>
        <dbReference type="EMBL" id="XBV85844.1"/>
    </source>
</evidence>
<dbReference type="Gene3D" id="1.10.8.70">
    <property type="entry name" value="Glutamate-tRNA synthetase, class I, anticodon-binding domain 1"/>
    <property type="match status" value="1"/>
</dbReference>
<evidence type="ECO:0000256" key="4">
    <source>
        <dbReference type="ARBA" id="ARBA00022741"/>
    </source>
</evidence>
<dbReference type="SUPFAM" id="SSF48163">
    <property type="entry name" value="An anticodon-binding domain of class I aminoacyl-tRNA synthetases"/>
    <property type="match status" value="1"/>
</dbReference>
<comment type="function">
    <text evidence="8">Catalyzes the attachment of glutamate to tRNA(Glu) in a two-step reaction: glutamate is first activated by ATP to form Glu-AMP and then transferred to the acceptor end of tRNA(Glu).</text>
</comment>
<dbReference type="InterPro" id="IPR045462">
    <property type="entry name" value="aa-tRNA-synth_I_cd-bd"/>
</dbReference>
<feature type="compositionally biased region" description="Basic and acidic residues" evidence="9">
    <location>
        <begin position="130"/>
        <end position="146"/>
    </location>
</feature>
<dbReference type="RefSeq" id="WP_350243887.1">
    <property type="nucleotide sequence ID" value="NZ_CP158299.1"/>
</dbReference>
<gene>
    <name evidence="8 12" type="primary">gltX</name>
    <name evidence="12" type="ORF">ABOD76_05945</name>
</gene>
<dbReference type="SUPFAM" id="SSF52374">
    <property type="entry name" value="Nucleotidylyl transferase"/>
    <property type="match status" value="1"/>
</dbReference>
<dbReference type="Gene3D" id="3.40.50.620">
    <property type="entry name" value="HUPs"/>
    <property type="match status" value="1"/>
</dbReference>
<evidence type="ECO:0000256" key="9">
    <source>
        <dbReference type="SAM" id="MobiDB-lite"/>
    </source>
</evidence>
<feature type="short sequence motif" description="'KMSKS' region" evidence="8">
    <location>
        <begin position="253"/>
        <end position="257"/>
    </location>
</feature>
<reference evidence="12" key="1">
    <citation type="submission" date="2024-06" db="EMBL/GenBank/DDBJ databases">
        <title>Draft Genome Sequence of Deinococcus sonorensis Type Strain KR-87, a Biofilm Producing Representative of the Genus Deinococcus.</title>
        <authorList>
            <person name="Boren L.S."/>
            <person name="Grosso R.A."/>
            <person name="Hugenberg-Cox A.N."/>
            <person name="Hill J.T.E."/>
            <person name="Albert C.M."/>
            <person name="Tuohy J.M."/>
        </authorList>
    </citation>
    <scope>NUCLEOTIDE SEQUENCE</scope>
    <source>
        <strain evidence="12">KR-87</strain>
    </source>
</reference>
<dbReference type="GO" id="GO:0000049">
    <property type="term" value="F:tRNA binding"/>
    <property type="evidence" value="ECO:0007669"/>
    <property type="project" value="InterPro"/>
</dbReference>
<comment type="subcellular location">
    <subcellularLocation>
        <location evidence="8">Cytoplasm</location>
    </subcellularLocation>
</comment>
<dbReference type="GO" id="GO:0005829">
    <property type="term" value="C:cytosol"/>
    <property type="evidence" value="ECO:0007669"/>
    <property type="project" value="TreeGrafter"/>
</dbReference>
<dbReference type="PRINTS" id="PR00987">
    <property type="entry name" value="TRNASYNTHGLU"/>
</dbReference>
<dbReference type="Pfam" id="PF19269">
    <property type="entry name" value="Anticodon_2"/>
    <property type="match status" value="1"/>
</dbReference>
<keyword evidence="4 8" id="KW-0547">Nucleotide-binding</keyword>
<dbReference type="InterPro" id="IPR001412">
    <property type="entry name" value="aa-tRNA-synth_I_CS"/>
</dbReference>
<dbReference type="EC" id="6.1.1.17" evidence="8"/>
<dbReference type="InterPro" id="IPR008925">
    <property type="entry name" value="aa_tRNA-synth_I_cd-bd_sf"/>
</dbReference>
<dbReference type="GO" id="GO:0006424">
    <property type="term" value="P:glutamyl-tRNA aminoacylation"/>
    <property type="evidence" value="ECO:0007669"/>
    <property type="project" value="UniProtKB-UniRule"/>
</dbReference>